<evidence type="ECO:0000313" key="16">
    <source>
        <dbReference type="EMBL" id="AEH11536.1"/>
    </source>
</evidence>
<name>F8AXW4_9ACTN</name>
<dbReference type="Pfam" id="PF23493">
    <property type="entry name" value="CysS_C"/>
    <property type="match status" value="1"/>
</dbReference>
<dbReference type="InterPro" id="IPR009080">
    <property type="entry name" value="tRNAsynth_Ia_anticodon-bd"/>
</dbReference>
<evidence type="ECO:0000256" key="10">
    <source>
        <dbReference type="ARBA" id="ARBA00022917"/>
    </source>
</evidence>
<dbReference type="RefSeq" id="WP_013875400.1">
    <property type="nucleotide sequence ID" value="NC_015656.1"/>
</dbReference>
<evidence type="ECO:0000256" key="11">
    <source>
        <dbReference type="ARBA" id="ARBA00023146"/>
    </source>
</evidence>
<accession>F8AXW4</accession>
<dbReference type="NCBIfam" id="TIGR00435">
    <property type="entry name" value="cysS"/>
    <property type="match status" value="1"/>
</dbReference>
<comment type="cofactor">
    <cofactor evidence="13">
        <name>Zn(2+)</name>
        <dbReference type="ChEBI" id="CHEBI:29105"/>
    </cofactor>
    <text evidence="13">Binds 1 zinc ion per subunit.</text>
</comment>
<evidence type="ECO:0000256" key="7">
    <source>
        <dbReference type="ARBA" id="ARBA00022741"/>
    </source>
</evidence>
<feature type="short sequence motif" description="'KMSKS' region" evidence="13">
    <location>
        <begin position="273"/>
        <end position="277"/>
    </location>
</feature>
<dbReference type="FunFam" id="3.40.50.620:FF:000068">
    <property type="entry name" value="Cysteine--tRNA ligase"/>
    <property type="match status" value="1"/>
</dbReference>
<dbReference type="eggNOG" id="COG0215">
    <property type="taxonomic scope" value="Bacteria"/>
</dbReference>
<organism evidence="16 17">
    <name type="scientific">Candidatus Protofrankia datiscae</name>
    <dbReference type="NCBI Taxonomy" id="2716812"/>
    <lineage>
        <taxon>Bacteria</taxon>
        <taxon>Bacillati</taxon>
        <taxon>Actinomycetota</taxon>
        <taxon>Actinomycetes</taxon>
        <taxon>Frankiales</taxon>
        <taxon>Frankiaceae</taxon>
        <taxon>Protofrankia</taxon>
    </lineage>
</organism>
<dbReference type="Gene3D" id="1.20.120.1910">
    <property type="entry name" value="Cysteine-tRNA ligase, C-terminal anti-codon recognition domain"/>
    <property type="match status" value="1"/>
</dbReference>
<comment type="similarity">
    <text evidence="2 13">Belongs to the class-I aminoacyl-tRNA synthetase family.</text>
</comment>
<evidence type="ECO:0000256" key="6">
    <source>
        <dbReference type="ARBA" id="ARBA00022723"/>
    </source>
</evidence>
<dbReference type="HOGENOM" id="CLU_013528_0_1_11"/>
<keyword evidence="7 13" id="KW-0547">Nucleotide-binding</keyword>
<dbReference type="SMART" id="SM00840">
    <property type="entry name" value="DALR_2"/>
    <property type="match status" value="1"/>
</dbReference>
<gene>
    <name evidence="13" type="primary">cysS</name>
    <name evidence="16" type="ordered locus">FsymDg_4276</name>
</gene>
<evidence type="ECO:0000256" key="13">
    <source>
        <dbReference type="HAMAP-Rule" id="MF_00041"/>
    </source>
</evidence>
<evidence type="ECO:0000256" key="12">
    <source>
        <dbReference type="ARBA" id="ARBA00047398"/>
    </source>
</evidence>
<dbReference type="KEGG" id="fsy:FsymDg_4276"/>
<keyword evidence="10 13" id="KW-0648">Protein biosynthesis</keyword>
<evidence type="ECO:0000259" key="15">
    <source>
        <dbReference type="SMART" id="SM00840"/>
    </source>
</evidence>
<evidence type="ECO:0000256" key="1">
    <source>
        <dbReference type="ARBA" id="ARBA00004496"/>
    </source>
</evidence>
<dbReference type="GO" id="GO:0006423">
    <property type="term" value="P:cysteinyl-tRNA aminoacylation"/>
    <property type="evidence" value="ECO:0007669"/>
    <property type="project" value="UniProtKB-UniRule"/>
</dbReference>
<dbReference type="SUPFAM" id="SSF52374">
    <property type="entry name" value="Nucleotidylyl transferase"/>
    <property type="match status" value="1"/>
</dbReference>
<feature type="region of interest" description="Disordered" evidence="14">
    <location>
        <begin position="353"/>
        <end position="373"/>
    </location>
</feature>
<keyword evidence="9 13" id="KW-0067">ATP-binding</keyword>
<dbReference type="PRINTS" id="PR00983">
    <property type="entry name" value="TRNASYNTHCYS"/>
</dbReference>
<dbReference type="STRING" id="656024.FsymDg_4276"/>
<dbReference type="InterPro" id="IPR014729">
    <property type="entry name" value="Rossmann-like_a/b/a_fold"/>
</dbReference>
<evidence type="ECO:0000256" key="8">
    <source>
        <dbReference type="ARBA" id="ARBA00022833"/>
    </source>
</evidence>
<comment type="subcellular location">
    <subcellularLocation>
        <location evidence="1 13">Cytoplasm</location>
    </subcellularLocation>
</comment>
<feature type="domain" description="Cysteinyl-tRNA synthetase class Ia DALR" evidence="15">
    <location>
        <begin position="409"/>
        <end position="469"/>
    </location>
</feature>
<evidence type="ECO:0000256" key="9">
    <source>
        <dbReference type="ARBA" id="ARBA00022840"/>
    </source>
</evidence>
<keyword evidence="17" id="KW-1185">Reference proteome</keyword>
<feature type="binding site" evidence="13">
    <location>
        <position position="276"/>
    </location>
    <ligand>
        <name>ATP</name>
        <dbReference type="ChEBI" id="CHEBI:30616"/>
    </ligand>
</feature>
<evidence type="ECO:0000313" key="17">
    <source>
        <dbReference type="Proteomes" id="UP000001549"/>
    </source>
</evidence>
<dbReference type="GO" id="GO:0008270">
    <property type="term" value="F:zinc ion binding"/>
    <property type="evidence" value="ECO:0007669"/>
    <property type="project" value="UniProtKB-UniRule"/>
</dbReference>
<dbReference type="HAMAP" id="MF_00041">
    <property type="entry name" value="Cys_tRNA_synth"/>
    <property type="match status" value="1"/>
</dbReference>
<dbReference type="AlphaFoldDB" id="F8AXW4"/>
<dbReference type="InterPro" id="IPR024909">
    <property type="entry name" value="Cys-tRNA/MSH_ligase"/>
</dbReference>
<feature type="binding site" evidence="13">
    <location>
        <position position="29"/>
    </location>
    <ligand>
        <name>Zn(2+)</name>
        <dbReference type="ChEBI" id="CHEBI:29105"/>
    </ligand>
</feature>
<dbReference type="InterPro" id="IPR015273">
    <property type="entry name" value="Cys-tRNA-synt_Ia_DALR"/>
</dbReference>
<dbReference type="PANTHER" id="PTHR10890">
    <property type="entry name" value="CYSTEINYL-TRNA SYNTHETASE"/>
    <property type="match status" value="1"/>
</dbReference>
<dbReference type="Pfam" id="PF09190">
    <property type="entry name" value="DALR_2"/>
    <property type="match status" value="1"/>
</dbReference>
<evidence type="ECO:0000256" key="14">
    <source>
        <dbReference type="SAM" id="MobiDB-lite"/>
    </source>
</evidence>
<keyword evidence="4 13" id="KW-0963">Cytoplasm</keyword>
<evidence type="ECO:0000256" key="3">
    <source>
        <dbReference type="ARBA" id="ARBA00011245"/>
    </source>
</evidence>
<dbReference type="Proteomes" id="UP000001549">
    <property type="component" value="Chromosome"/>
</dbReference>
<evidence type="ECO:0000256" key="2">
    <source>
        <dbReference type="ARBA" id="ARBA00005594"/>
    </source>
</evidence>
<proteinExistence type="inferred from homology"/>
<dbReference type="InterPro" id="IPR056411">
    <property type="entry name" value="CysS_C"/>
</dbReference>
<keyword evidence="11 13" id="KW-0030">Aminoacyl-tRNA synthetase</keyword>
<sequence length="528" mass="56713">MGLHIYDTRTRRLRPFEPLRPGHVSVYVCGPTVQSPPHVGHIRTAVAFDLLRRWLVASGLEVTFVQNVTDIDDKIIINASRAGESVWELATRQTRAFDDAYRAVGVLPPTIQPRATGHIPEMLALIGRLVDTGYAYPGGGSVWFRVSRFAGYGGLSHQRPEAVQASPECDEGKVDPRDFALWKGAKPGEPFWESPWGRGRPGWHIECSAMAGKYLGEVFDIHGGGLDLVFPHHENERAQSASAAHSHGGAGGGAPQMARYWMHVGLLTTGGTKMSKSLGNSFLVSDAFEQVRPQVLRYHLLSAHYRSSLEYTPEGLAESAAAHDRIETFVRNALDILGGPDEAAALAAECATNPRRDPAGQGQVKGGTRQGARSSGRAGAVVIAAGAAAHASAGDDPAEVDSPAQAWAAFAAALDDDLAISRALAVLFGAVGRGNQVLSKARRRELAGWVDVVRRMLVVLGLDPVSQWPAAGSELRPALNGVMEIVLDLRSAARARRDYTEADEIRSRLAAGGIIVEDTPEGQRWHLA</sequence>
<keyword evidence="5 13" id="KW-0436">Ligase</keyword>
<dbReference type="GO" id="GO:0005524">
    <property type="term" value="F:ATP binding"/>
    <property type="evidence" value="ECO:0007669"/>
    <property type="project" value="UniProtKB-UniRule"/>
</dbReference>
<dbReference type="InterPro" id="IPR015803">
    <property type="entry name" value="Cys-tRNA-ligase"/>
</dbReference>
<evidence type="ECO:0000256" key="4">
    <source>
        <dbReference type="ARBA" id="ARBA00022490"/>
    </source>
</evidence>
<dbReference type="CDD" id="cd00672">
    <property type="entry name" value="CysRS_core"/>
    <property type="match status" value="1"/>
</dbReference>
<dbReference type="PANTHER" id="PTHR10890:SF30">
    <property type="entry name" value="CYSTEINE--TRNA LIGASE"/>
    <property type="match status" value="1"/>
</dbReference>
<feature type="short sequence motif" description="'HIGH' region" evidence="13">
    <location>
        <begin position="31"/>
        <end position="41"/>
    </location>
</feature>
<dbReference type="GO" id="GO:0005829">
    <property type="term" value="C:cytosol"/>
    <property type="evidence" value="ECO:0007669"/>
    <property type="project" value="TreeGrafter"/>
</dbReference>
<feature type="binding site" evidence="13">
    <location>
        <position position="207"/>
    </location>
    <ligand>
        <name>Zn(2+)</name>
        <dbReference type="ChEBI" id="CHEBI:29105"/>
    </ligand>
</feature>
<reference evidence="16 17" key="1">
    <citation type="submission" date="2011-05" db="EMBL/GenBank/DDBJ databases">
        <title>Complete sequence of chromosome of Frankia symbiont of Datisca glomerata.</title>
        <authorList>
            <consortium name="US DOE Joint Genome Institute"/>
            <person name="Lucas S."/>
            <person name="Han J."/>
            <person name="Lapidus A."/>
            <person name="Cheng J.-F."/>
            <person name="Goodwin L."/>
            <person name="Pitluck S."/>
            <person name="Peters L."/>
            <person name="Mikhailova N."/>
            <person name="Chertkov O."/>
            <person name="Teshima H."/>
            <person name="Han C."/>
            <person name="Tapia R."/>
            <person name="Land M."/>
            <person name="Hauser L."/>
            <person name="Kyrpides N."/>
            <person name="Ivanova N."/>
            <person name="Pagani I."/>
            <person name="Berry A."/>
            <person name="Pawlowski K."/>
            <person name="Persson T."/>
            <person name="Vanden Heuvel B."/>
            <person name="Benson D."/>
            <person name="Woyke T."/>
        </authorList>
    </citation>
    <scope>NUCLEOTIDE SEQUENCE [LARGE SCALE GENOMIC DNA]</scope>
    <source>
        <strain evidence="17">4085684</strain>
    </source>
</reference>
<dbReference type="InterPro" id="IPR032678">
    <property type="entry name" value="tRNA-synt_1_cat_dom"/>
</dbReference>
<evidence type="ECO:0000256" key="5">
    <source>
        <dbReference type="ARBA" id="ARBA00022598"/>
    </source>
</evidence>
<dbReference type="EC" id="6.1.1.16" evidence="13"/>
<dbReference type="GO" id="GO:0004817">
    <property type="term" value="F:cysteine-tRNA ligase activity"/>
    <property type="evidence" value="ECO:0007669"/>
    <property type="project" value="UniProtKB-UniRule"/>
</dbReference>
<keyword evidence="8 13" id="KW-0862">Zinc</keyword>
<dbReference type="Pfam" id="PF01406">
    <property type="entry name" value="tRNA-synt_1e"/>
    <property type="match status" value="1"/>
</dbReference>
<feature type="binding site" evidence="13">
    <location>
        <position position="232"/>
    </location>
    <ligand>
        <name>Zn(2+)</name>
        <dbReference type="ChEBI" id="CHEBI:29105"/>
    </ligand>
</feature>
<protein>
    <recommendedName>
        <fullName evidence="13">Cysteine--tRNA ligase</fullName>
        <ecNumber evidence="13">6.1.1.16</ecNumber>
    </recommendedName>
    <alternativeName>
        <fullName evidence="13">Cysteinyl-tRNA synthetase</fullName>
        <shortName evidence="13">CysRS</shortName>
    </alternativeName>
</protein>
<comment type="catalytic activity">
    <reaction evidence="12 13">
        <text>tRNA(Cys) + L-cysteine + ATP = L-cysteinyl-tRNA(Cys) + AMP + diphosphate</text>
        <dbReference type="Rhea" id="RHEA:17773"/>
        <dbReference type="Rhea" id="RHEA-COMP:9661"/>
        <dbReference type="Rhea" id="RHEA-COMP:9679"/>
        <dbReference type="ChEBI" id="CHEBI:30616"/>
        <dbReference type="ChEBI" id="CHEBI:33019"/>
        <dbReference type="ChEBI" id="CHEBI:35235"/>
        <dbReference type="ChEBI" id="CHEBI:78442"/>
        <dbReference type="ChEBI" id="CHEBI:78517"/>
        <dbReference type="ChEBI" id="CHEBI:456215"/>
        <dbReference type="EC" id="6.1.1.16"/>
    </reaction>
</comment>
<feature type="binding site" evidence="13">
    <location>
        <position position="236"/>
    </location>
    <ligand>
        <name>Zn(2+)</name>
        <dbReference type="ChEBI" id="CHEBI:29105"/>
    </ligand>
</feature>
<dbReference type="Gene3D" id="3.40.50.620">
    <property type="entry name" value="HUPs"/>
    <property type="match status" value="1"/>
</dbReference>
<keyword evidence="6 13" id="KW-0479">Metal-binding</keyword>
<comment type="subunit">
    <text evidence="3 13">Monomer.</text>
</comment>
<dbReference type="SUPFAM" id="SSF47323">
    <property type="entry name" value="Anticodon-binding domain of a subclass of class I aminoacyl-tRNA synthetases"/>
    <property type="match status" value="1"/>
</dbReference>
<dbReference type="EMBL" id="CP002801">
    <property type="protein sequence ID" value="AEH11536.1"/>
    <property type="molecule type" value="Genomic_DNA"/>
</dbReference>